<keyword evidence="4" id="KW-0963">Cytoplasm</keyword>
<dbReference type="InterPro" id="IPR029058">
    <property type="entry name" value="AB_hydrolase_fold"/>
</dbReference>
<dbReference type="EMBL" id="WIXP02000012">
    <property type="protein sequence ID" value="KAF6202137.1"/>
    <property type="molecule type" value="Genomic_DNA"/>
</dbReference>
<evidence type="ECO:0000259" key="11">
    <source>
        <dbReference type="Pfam" id="PF04083"/>
    </source>
</evidence>
<keyword evidence="8" id="KW-0443">Lipid metabolism</keyword>
<dbReference type="GO" id="GO:0016787">
    <property type="term" value="F:hydrolase activity"/>
    <property type="evidence" value="ECO:0007669"/>
    <property type="project" value="UniProtKB-KW"/>
</dbReference>
<dbReference type="GO" id="GO:0016042">
    <property type="term" value="P:lipid catabolic process"/>
    <property type="evidence" value="ECO:0007669"/>
    <property type="project" value="UniProtKB-KW"/>
</dbReference>
<comment type="subcellular location">
    <subcellularLocation>
        <location evidence="1">Cytoplasm</location>
    </subcellularLocation>
</comment>
<proteinExistence type="inferred from homology"/>
<dbReference type="InterPro" id="IPR006693">
    <property type="entry name" value="AB_hydrolase_lipase"/>
</dbReference>
<dbReference type="Gene3D" id="3.40.50.1820">
    <property type="entry name" value="alpha/beta hydrolase"/>
    <property type="match status" value="1"/>
</dbReference>
<dbReference type="OrthoDB" id="9974421at2759"/>
<evidence type="ECO:0000256" key="8">
    <source>
        <dbReference type="ARBA" id="ARBA00023098"/>
    </source>
</evidence>
<keyword evidence="9" id="KW-0325">Glycoprotein</keyword>
<dbReference type="Pfam" id="PF01044">
    <property type="entry name" value="Vinculin"/>
    <property type="match status" value="1"/>
</dbReference>
<protein>
    <recommendedName>
        <fullName evidence="11">Partial AB-hydrolase lipase domain-containing protein</fullName>
    </recommendedName>
</protein>
<evidence type="ECO:0000256" key="7">
    <source>
        <dbReference type="ARBA" id="ARBA00022963"/>
    </source>
</evidence>
<evidence type="ECO:0000313" key="13">
    <source>
        <dbReference type="Proteomes" id="UP000466442"/>
    </source>
</evidence>
<dbReference type="Gene3D" id="1.20.120.230">
    <property type="entry name" value="Alpha-catenin/vinculin-like"/>
    <property type="match status" value="1"/>
</dbReference>
<feature type="transmembrane region" description="Helical" evidence="10">
    <location>
        <begin position="398"/>
        <end position="420"/>
    </location>
</feature>
<feature type="domain" description="Partial AB-hydrolase lipase" evidence="11">
    <location>
        <begin position="13"/>
        <end position="72"/>
    </location>
</feature>
<dbReference type="Proteomes" id="UP000466442">
    <property type="component" value="Linkage Group LG12"/>
</dbReference>
<keyword evidence="10" id="KW-1133">Transmembrane helix</keyword>
<sequence>MAYPKSVNVTAIRDLIEGLGLLYESYSVTTEDGYILNLNRIVTPKMVKRRDRGVPILLVNGLFMHSEAWLVQGLVDSNIAGTWAKKGYDVWLGDQRGSIRSMKHVNLTMQQPEYWDFSFHETGVYDLPAFIDFIEKSTGHHRMMYSCMSLGCTFHFVLLTSRPEYNEKILGAIDFVPIVKVAKRDDLPMSTHLSFMFIDLLSRTYTKQKIGHLREIDRLKNAFRSFCSSFTTIFSSGVKLMFGQSVNFDNSILCDQVALAIGGSSMKTISHLLQLFETGEFAQFNYGRKENMKRYGAEIPPLYDLSKITSFVAYYASEKDVFSSKALNRETFSEISGPSYLCEISNFHHLDIAIGKTFKYILPDVCELMDSISGYANDTKMLSGSDRCRFFDFPLKCYSGLFVPVGVYSVSLFSFFYVFFFREPSHSTRIGLFAFIGFSSPDSKMPVFHTKTIESILEPVAQQVSRLVILHEEAEDGNAMPDLERPVQAVSRAVANLVK</sequence>
<dbReference type="GO" id="GO:0051015">
    <property type="term" value="F:actin filament binding"/>
    <property type="evidence" value="ECO:0007669"/>
    <property type="project" value="InterPro"/>
</dbReference>
<dbReference type="PANTHER" id="PTHR11005">
    <property type="entry name" value="LYSOSOMAL ACID LIPASE-RELATED"/>
    <property type="match status" value="1"/>
</dbReference>
<dbReference type="FunFam" id="3.40.50.1820:FF:000057">
    <property type="entry name" value="Lipase"/>
    <property type="match status" value="1"/>
</dbReference>
<accession>A0A8S9WZK2</accession>
<reference evidence="12" key="1">
    <citation type="journal article" date="2021" name="Mol. Ecol. Resour.">
        <title>Apolygus lucorum genome provides insights into omnivorousness and mesophyll feeding.</title>
        <authorList>
            <person name="Liu Y."/>
            <person name="Liu H."/>
            <person name="Wang H."/>
            <person name="Huang T."/>
            <person name="Liu B."/>
            <person name="Yang B."/>
            <person name="Yin L."/>
            <person name="Li B."/>
            <person name="Zhang Y."/>
            <person name="Zhang S."/>
            <person name="Jiang F."/>
            <person name="Zhang X."/>
            <person name="Ren Y."/>
            <person name="Wang B."/>
            <person name="Wang S."/>
            <person name="Lu Y."/>
            <person name="Wu K."/>
            <person name="Fan W."/>
            <person name="Wang G."/>
        </authorList>
    </citation>
    <scope>NUCLEOTIDE SEQUENCE</scope>
    <source>
        <strain evidence="12">12Hb</strain>
    </source>
</reference>
<evidence type="ECO:0000256" key="6">
    <source>
        <dbReference type="ARBA" id="ARBA00022801"/>
    </source>
</evidence>
<keyword evidence="5" id="KW-0732">Signal</keyword>
<organism evidence="12 13">
    <name type="scientific">Apolygus lucorum</name>
    <name type="common">Small green plant bug</name>
    <name type="synonym">Lygocoris lucorum</name>
    <dbReference type="NCBI Taxonomy" id="248454"/>
    <lineage>
        <taxon>Eukaryota</taxon>
        <taxon>Metazoa</taxon>
        <taxon>Ecdysozoa</taxon>
        <taxon>Arthropoda</taxon>
        <taxon>Hexapoda</taxon>
        <taxon>Insecta</taxon>
        <taxon>Pterygota</taxon>
        <taxon>Neoptera</taxon>
        <taxon>Paraneoptera</taxon>
        <taxon>Hemiptera</taxon>
        <taxon>Heteroptera</taxon>
        <taxon>Panheteroptera</taxon>
        <taxon>Cimicomorpha</taxon>
        <taxon>Miridae</taxon>
        <taxon>Mirini</taxon>
        <taxon>Apolygus</taxon>
    </lineage>
</organism>
<evidence type="ECO:0000256" key="5">
    <source>
        <dbReference type="ARBA" id="ARBA00022729"/>
    </source>
</evidence>
<dbReference type="GO" id="GO:0005737">
    <property type="term" value="C:cytoplasm"/>
    <property type="evidence" value="ECO:0007669"/>
    <property type="project" value="UniProtKB-SubCell"/>
</dbReference>
<dbReference type="SUPFAM" id="SSF53474">
    <property type="entry name" value="alpha/beta-Hydrolases"/>
    <property type="match status" value="1"/>
</dbReference>
<evidence type="ECO:0000256" key="10">
    <source>
        <dbReference type="SAM" id="Phobius"/>
    </source>
</evidence>
<dbReference type="AlphaFoldDB" id="A0A8S9WZK2"/>
<keyword evidence="7" id="KW-0442">Lipid degradation</keyword>
<keyword evidence="10" id="KW-0812">Transmembrane</keyword>
<comment type="caution">
    <text evidence="12">The sequence shown here is derived from an EMBL/GenBank/DDBJ whole genome shotgun (WGS) entry which is preliminary data.</text>
</comment>
<keyword evidence="13" id="KW-1185">Reference proteome</keyword>
<dbReference type="GO" id="GO:0071944">
    <property type="term" value="C:cell periphery"/>
    <property type="evidence" value="ECO:0007669"/>
    <property type="project" value="UniProtKB-ARBA"/>
</dbReference>
<dbReference type="InterPro" id="IPR006077">
    <property type="entry name" value="Vinculin/catenin"/>
</dbReference>
<dbReference type="SUPFAM" id="SSF47220">
    <property type="entry name" value="alpha-catenin/vinculin-like"/>
    <property type="match status" value="1"/>
</dbReference>
<keyword evidence="6" id="KW-0378">Hydrolase</keyword>
<evidence type="ECO:0000256" key="4">
    <source>
        <dbReference type="ARBA" id="ARBA00022490"/>
    </source>
</evidence>
<comment type="similarity">
    <text evidence="2">Belongs to the vinculin/alpha-catenin family.</text>
</comment>
<comment type="similarity">
    <text evidence="3">Belongs to the AB hydrolase superfamily. Lipase family.</text>
</comment>
<feature type="non-terminal residue" evidence="12">
    <location>
        <position position="499"/>
    </location>
</feature>
<evidence type="ECO:0000313" key="12">
    <source>
        <dbReference type="EMBL" id="KAF6202137.1"/>
    </source>
</evidence>
<evidence type="ECO:0000256" key="2">
    <source>
        <dbReference type="ARBA" id="ARBA00008376"/>
    </source>
</evidence>
<evidence type="ECO:0000256" key="9">
    <source>
        <dbReference type="ARBA" id="ARBA00023180"/>
    </source>
</evidence>
<evidence type="ECO:0000256" key="3">
    <source>
        <dbReference type="ARBA" id="ARBA00010701"/>
    </source>
</evidence>
<dbReference type="GO" id="GO:0007155">
    <property type="term" value="P:cell adhesion"/>
    <property type="evidence" value="ECO:0007669"/>
    <property type="project" value="InterPro"/>
</dbReference>
<dbReference type="InterPro" id="IPR036723">
    <property type="entry name" value="Alpha-catenin/vinculin-like_sf"/>
</dbReference>
<dbReference type="Pfam" id="PF04083">
    <property type="entry name" value="Abhydro_lipase"/>
    <property type="match status" value="1"/>
</dbReference>
<keyword evidence="10" id="KW-0472">Membrane</keyword>
<evidence type="ECO:0000256" key="1">
    <source>
        <dbReference type="ARBA" id="ARBA00004496"/>
    </source>
</evidence>
<name>A0A8S9WZK2_APOLU</name>
<gene>
    <name evidence="12" type="ORF">GE061_004535</name>
</gene>